<protein>
    <submittedName>
        <fullName evidence="1">Uncharacterized protein</fullName>
    </submittedName>
</protein>
<reference evidence="1" key="1">
    <citation type="submission" date="2023-03" db="EMBL/GenBank/DDBJ databases">
        <title>Massive genome expansion in bonnet fungi (Mycena s.s.) driven by repeated elements and novel gene families across ecological guilds.</title>
        <authorList>
            <consortium name="Lawrence Berkeley National Laboratory"/>
            <person name="Harder C.B."/>
            <person name="Miyauchi S."/>
            <person name="Viragh M."/>
            <person name="Kuo A."/>
            <person name="Thoen E."/>
            <person name="Andreopoulos B."/>
            <person name="Lu D."/>
            <person name="Skrede I."/>
            <person name="Drula E."/>
            <person name="Henrissat B."/>
            <person name="Morin E."/>
            <person name="Kohler A."/>
            <person name="Barry K."/>
            <person name="LaButti K."/>
            <person name="Morin E."/>
            <person name="Salamov A."/>
            <person name="Lipzen A."/>
            <person name="Mereny Z."/>
            <person name="Hegedus B."/>
            <person name="Baldrian P."/>
            <person name="Stursova M."/>
            <person name="Weitz H."/>
            <person name="Taylor A."/>
            <person name="Grigoriev I.V."/>
            <person name="Nagy L.G."/>
            <person name="Martin F."/>
            <person name="Kauserud H."/>
        </authorList>
    </citation>
    <scope>NUCLEOTIDE SEQUENCE</scope>
    <source>
        <strain evidence="1">CBHHK182m</strain>
    </source>
</reference>
<evidence type="ECO:0000313" key="2">
    <source>
        <dbReference type="Proteomes" id="UP001215598"/>
    </source>
</evidence>
<proteinExistence type="predicted"/>
<dbReference type="AlphaFoldDB" id="A0AAD7H836"/>
<evidence type="ECO:0000313" key="1">
    <source>
        <dbReference type="EMBL" id="KAJ7714384.1"/>
    </source>
</evidence>
<keyword evidence="2" id="KW-1185">Reference proteome</keyword>
<dbReference type="Proteomes" id="UP001215598">
    <property type="component" value="Unassembled WGS sequence"/>
</dbReference>
<accession>A0AAD7H836</accession>
<comment type="caution">
    <text evidence="1">The sequence shown here is derived from an EMBL/GenBank/DDBJ whole genome shotgun (WGS) entry which is preliminary data.</text>
</comment>
<name>A0AAD7H836_9AGAR</name>
<organism evidence="1 2">
    <name type="scientific">Mycena metata</name>
    <dbReference type="NCBI Taxonomy" id="1033252"/>
    <lineage>
        <taxon>Eukaryota</taxon>
        <taxon>Fungi</taxon>
        <taxon>Dikarya</taxon>
        <taxon>Basidiomycota</taxon>
        <taxon>Agaricomycotina</taxon>
        <taxon>Agaricomycetes</taxon>
        <taxon>Agaricomycetidae</taxon>
        <taxon>Agaricales</taxon>
        <taxon>Marasmiineae</taxon>
        <taxon>Mycenaceae</taxon>
        <taxon>Mycena</taxon>
    </lineage>
</organism>
<dbReference type="EMBL" id="JARKIB010000326">
    <property type="protein sequence ID" value="KAJ7714384.1"/>
    <property type="molecule type" value="Genomic_DNA"/>
</dbReference>
<sequence>MRVETSTLWTRRVTGHGPCSTATAAHTQGRRKWRSDIEILVGTQYRPAEGRSERSAGVDIGWRKVGEEGRKHWGEAGNGMRSAAKMEGLRRVRGSRAEEADTAQLARVGRLGGGGGRERITAAAGVDTIGRPTAWTWGTWGWALGHGRRLRGAGIIVVELVFTSAHDSGVRERREAAGRGDMGVCVEREVWCGDAAQRACWVRAGASERGVVVFVAVWEEACGAVMPALMRRLYSAMSCRARRLVGGVRGAGNRHRVPGQWESEISSSELVAQRVPADSTGNGRNIWLVTDAVDSSPRAGRVKCAAKQKKDSTLHLLLPRFFSKFAWTCNSAGGISPDELRGKRTIGEGGKSTTSEFGKYDWATEGMLWNWGLGPVDVFRGNLSVLVGLQLNLNGWEINIVAWHELDEGHPSWKYILKQASTLCRHNVKEFT</sequence>
<gene>
    <name evidence="1" type="ORF">B0H16DRAFT_1808039</name>
</gene>